<dbReference type="OrthoDB" id="4083952at2759"/>
<proteinExistence type="predicted"/>
<name>A0A376B6C4_9ASCO</name>
<sequence>MAGKYAWYTRLTDTVHRLTVLSLVGFTLYMSGGLVYTMYVNGKKYEAQQLKIKEQDELNTKNEEIMKD</sequence>
<dbReference type="Pfam" id="PF14880">
    <property type="entry name" value="COX14"/>
    <property type="match status" value="1"/>
</dbReference>
<keyword evidence="3 5" id="KW-1133">Transmembrane helix</keyword>
<evidence type="ECO:0000256" key="3">
    <source>
        <dbReference type="ARBA" id="ARBA00022989"/>
    </source>
</evidence>
<dbReference type="VEuPathDB" id="FungiDB:SCODWIG_01994"/>
<gene>
    <name evidence="6" type="ORF">SCODWIG_01994</name>
</gene>
<dbReference type="EMBL" id="UFAJ01000304">
    <property type="protein sequence ID" value="SSD60233.1"/>
    <property type="molecule type" value="Genomic_DNA"/>
</dbReference>
<evidence type="ECO:0000313" key="7">
    <source>
        <dbReference type="Proteomes" id="UP000262825"/>
    </source>
</evidence>
<protein>
    <submittedName>
        <fullName evidence="6">Related to Cytochrome c oxidase assembly protein COX14</fullName>
    </submittedName>
</protein>
<dbReference type="AlphaFoldDB" id="A0A376B6C4"/>
<dbReference type="GO" id="GO:0016020">
    <property type="term" value="C:membrane"/>
    <property type="evidence" value="ECO:0007669"/>
    <property type="project" value="UniProtKB-SubCell"/>
</dbReference>
<reference evidence="7" key="1">
    <citation type="submission" date="2018-06" db="EMBL/GenBank/DDBJ databases">
        <authorList>
            <person name="Guldener U."/>
        </authorList>
    </citation>
    <scope>NUCLEOTIDE SEQUENCE [LARGE SCALE GENOMIC DNA]</scope>
    <source>
        <strain evidence="7">UTAD17</strain>
    </source>
</reference>
<organism evidence="6 7">
    <name type="scientific">Saccharomycodes ludwigii</name>
    <dbReference type="NCBI Taxonomy" id="36035"/>
    <lineage>
        <taxon>Eukaryota</taxon>
        <taxon>Fungi</taxon>
        <taxon>Dikarya</taxon>
        <taxon>Ascomycota</taxon>
        <taxon>Saccharomycotina</taxon>
        <taxon>Saccharomycetes</taxon>
        <taxon>Saccharomycodales</taxon>
        <taxon>Saccharomycodaceae</taxon>
        <taxon>Saccharomycodes</taxon>
    </lineage>
</organism>
<evidence type="ECO:0000256" key="1">
    <source>
        <dbReference type="ARBA" id="ARBA00004167"/>
    </source>
</evidence>
<keyword evidence="4 5" id="KW-0472">Membrane</keyword>
<dbReference type="InterPro" id="IPR029208">
    <property type="entry name" value="COX14"/>
</dbReference>
<dbReference type="Proteomes" id="UP000262825">
    <property type="component" value="Unassembled WGS sequence"/>
</dbReference>
<evidence type="ECO:0000256" key="2">
    <source>
        <dbReference type="ARBA" id="ARBA00022692"/>
    </source>
</evidence>
<accession>A0A376B6C4</accession>
<comment type="subcellular location">
    <subcellularLocation>
        <location evidence="1">Membrane</location>
        <topology evidence="1">Single-pass membrane protein</topology>
    </subcellularLocation>
</comment>
<evidence type="ECO:0000256" key="4">
    <source>
        <dbReference type="ARBA" id="ARBA00023136"/>
    </source>
</evidence>
<keyword evidence="2 5" id="KW-0812">Transmembrane</keyword>
<keyword evidence="7" id="KW-1185">Reference proteome</keyword>
<evidence type="ECO:0000256" key="5">
    <source>
        <dbReference type="SAM" id="Phobius"/>
    </source>
</evidence>
<evidence type="ECO:0000313" key="6">
    <source>
        <dbReference type="EMBL" id="SSD60233.1"/>
    </source>
</evidence>
<feature type="transmembrane region" description="Helical" evidence="5">
    <location>
        <begin position="20"/>
        <end position="39"/>
    </location>
</feature>